<dbReference type="InterPro" id="IPR023198">
    <property type="entry name" value="PGP-like_dom2"/>
</dbReference>
<sequence length="264" mass="27596">MAGHGRHLWRHGPRSAAGRAVRPLAGDAVGQGDGCDLAPLPRILTALIFDCDGVLVDSEPLSVAELGRTLRGQGLPVDDADIYDRMIGRPVAEIVALYAAEHGIDATPALPDYRARVDALFRAGLRPLAGIGAALDALPDLPRAVASSSTLPRLHLSLDLTGLHERFVPHIYSATQVSRGKPAPDLFLFAAERLGARPPDCIVIEDSVAGVTAAQAAGMRVIGLTAGGHASAARLAERLAELRPDALVARTADLPGAVRALVNR</sequence>
<evidence type="ECO:0000256" key="3">
    <source>
        <dbReference type="ARBA" id="ARBA00022723"/>
    </source>
</evidence>
<protein>
    <recommendedName>
        <fullName evidence="7">Hydrolase</fullName>
    </recommendedName>
</protein>
<organism evidence="5 6">
    <name type="scientific">Paracoccus contaminans</name>
    <dbReference type="NCBI Taxonomy" id="1945662"/>
    <lineage>
        <taxon>Bacteria</taxon>
        <taxon>Pseudomonadati</taxon>
        <taxon>Pseudomonadota</taxon>
        <taxon>Alphaproteobacteria</taxon>
        <taxon>Rhodobacterales</taxon>
        <taxon>Paracoccaceae</taxon>
        <taxon>Paracoccus</taxon>
    </lineage>
</organism>
<evidence type="ECO:0000313" key="5">
    <source>
        <dbReference type="EMBL" id="ARJ70490.1"/>
    </source>
</evidence>
<dbReference type="SFLD" id="SFLDG01129">
    <property type="entry name" value="C1.5:_HAD__Beta-PGM__Phosphata"/>
    <property type="match status" value="1"/>
</dbReference>
<dbReference type="GO" id="GO:0003824">
    <property type="term" value="F:catalytic activity"/>
    <property type="evidence" value="ECO:0007669"/>
    <property type="project" value="UniProtKB-ARBA"/>
</dbReference>
<dbReference type="NCBIfam" id="TIGR01509">
    <property type="entry name" value="HAD-SF-IA-v3"/>
    <property type="match status" value="1"/>
</dbReference>
<dbReference type="STRING" id="1945662.B0A89_13460"/>
<dbReference type="EMBL" id="CP020612">
    <property type="protein sequence ID" value="ARJ70490.1"/>
    <property type="molecule type" value="Genomic_DNA"/>
</dbReference>
<keyword evidence="4" id="KW-0460">Magnesium</keyword>
<comment type="cofactor">
    <cofactor evidence="1">
        <name>Mg(2+)</name>
        <dbReference type="ChEBI" id="CHEBI:18420"/>
    </cofactor>
</comment>
<dbReference type="Gene3D" id="3.40.50.1000">
    <property type="entry name" value="HAD superfamily/HAD-like"/>
    <property type="match status" value="1"/>
</dbReference>
<dbReference type="InterPro" id="IPR006439">
    <property type="entry name" value="HAD-SF_hydro_IA"/>
</dbReference>
<evidence type="ECO:0000256" key="2">
    <source>
        <dbReference type="ARBA" id="ARBA00006171"/>
    </source>
</evidence>
<dbReference type="CDD" id="cd07526">
    <property type="entry name" value="HAD_BPGM_like"/>
    <property type="match status" value="1"/>
</dbReference>
<dbReference type="KEGG" id="pcon:B0A89_13460"/>
<reference evidence="5 6" key="1">
    <citation type="submission" date="2017-03" db="EMBL/GenBank/DDBJ databases">
        <title>Genome sequence of Paracoccus contaminans isolated from a water microcosm.</title>
        <authorList>
            <person name="Aurass P."/>
            <person name="Karste S."/>
            <person name="Trost E."/>
            <person name="Glaeser S.P."/>
            <person name="Kaempfer P."/>
            <person name="Flieger A."/>
        </authorList>
    </citation>
    <scope>NUCLEOTIDE SEQUENCE [LARGE SCALE GENOMIC DNA]</scope>
    <source>
        <strain evidence="6">RKI 16-01929T\LMG 29738T\CCM 8701T\CIP 111112T</strain>
    </source>
</reference>
<name>A0A1W6D052_9RHOB</name>
<dbReference type="SFLD" id="SFLDG01135">
    <property type="entry name" value="C1.5.6:_HAD__Beta-PGM__Phospha"/>
    <property type="match status" value="1"/>
</dbReference>
<dbReference type="PANTHER" id="PTHR46193">
    <property type="entry name" value="6-PHOSPHOGLUCONATE PHOSPHATASE"/>
    <property type="match status" value="1"/>
</dbReference>
<evidence type="ECO:0000256" key="1">
    <source>
        <dbReference type="ARBA" id="ARBA00001946"/>
    </source>
</evidence>
<dbReference type="PANTHER" id="PTHR46193:SF10">
    <property type="entry name" value="6-PHOSPHOGLUCONATE PHOSPHATASE"/>
    <property type="match status" value="1"/>
</dbReference>
<keyword evidence="3" id="KW-0479">Metal-binding</keyword>
<dbReference type="GO" id="GO:0046872">
    <property type="term" value="F:metal ion binding"/>
    <property type="evidence" value="ECO:0007669"/>
    <property type="project" value="UniProtKB-KW"/>
</dbReference>
<evidence type="ECO:0008006" key="7">
    <source>
        <dbReference type="Google" id="ProtNLM"/>
    </source>
</evidence>
<dbReference type="InterPro" id="IPR023214">
    <property type="entry name" value="HAD_sf"/>
</dbReference>
<dbReference type="Proteomes" id="UP000193017">
    <property type="component" value="Chromosome"/>
</dbReference>
<accession>A0A1W6D052</accession>
<dbReference type="SUPFAM" id="SSF56784">
    <property type="entry name" value="HAD-like"/>
    <property type="match status" value="1"/>
</dbReference>
<keyword evidence="6" id="KW-1185">Reference proteome</keyword>
<dbReference type="InterPro" id="IPR036412">
    <property type="entry name" value="HAD-like_sf"/>
</dbReference>
<dbReference type="InterPro" id="IPR051600">
    <property type="entry name" value="Beta-PGM-like"/>
</dbReference>
<evidence type="ECO:0000313" key="6">
    <source>
        <dbReference type="Proteomes" id="UP000193017"/>
    </source>
</evidence>
<dbReference type="Pfam" id="PF00702">
    <property type="entry name" value="Hydrolase"/>
    <property type="match status" value="1"/>
</dbReference>
<dbReference type="AlphaFoldDB" id="A0A1W6D052"/>
<gene>
    <name evidence="5" type="ORF">B0A89_13460</name>
</gene>
<proteinExistence type="inferred from homology"/>
<dbReference type="SFLD" id="SFLDS00003">
    <property type="entry name" value="Haloacid_Dehalogenase"/>
    <property type="match status" value="1"/>
</dbReference>
<dbReference type="Gene3D" id="1.10.150.240">
    <property type="entry name" value="Putative phosphatase, domain 2"/>
    <property type="match status" value="1"/>
</dbReference>
<evidence type="ECO:0000256" key="4">
    <source>
        <dbReference type="ARBA" id="ARBA00022842"/>
    </source>
</evidence>
<comment type="similarity">
    <text evidence="2">Belongs to the HAD-like hydrolase superfamily. CbbY/CbbZ/Gph/YieH family.</text>
</comment>